<protein>
    <submittedName>
        <fullName evidence="6">Methyltransferase domain-containing protein</fullName>
    </submittedName>
</protein>
<evidence type="ECO:0000256" key="3">
    <source>
        <dbReference type="ARBA" id="ARBA00022679"/>
    </source>
</evidence>
<evidence type="ECO:0000256" key="2">
    <source>
        <dbReference type="ARBA" id="ARBA00022603"/>
    </source>
</evidence>
<comment type="similarity">
    <text evidence="1">Belongs to the CFA/CMAS family.</text>
</comment>
<keyword evidence="2 6" id="KW-0489">Methyltransferase</keyword>
<gene>
    <name evidence="6" type="ORF">OJ997_00615</name>
</gene>
<sequence>MTLATFYGGSVATWQRVLGDELHYHHGLFADGDDLADALRRAVRVLYPYLPHGARVLDVGCGWGGPLAMLVEERGCAATGVTISSTQRHHAAVRGLDVRCVDVETVAELGRFDVALLLESFEHIVDKAALLARLRGCASRIVLRVNCQDHAPAGVRFGGTMHMVDSRTLRALLEAAGWRIWVWRDRRPASLASQPAWRERLRRLPPDVVAGDEHLATFLGWVEDVMRDQRAWAQANPLLEIVAD</sequence>
<name>A0A9X3N2S4_9ACTN</name>
<dbReference type="SUPFAM" id="SSF53335">
    <property type="entry name" value="S-adenosyl-L-methionine-dependent methyltransferases"/>
    <property type="match status" value="1"/>
</dbReference>
<organism evidence="6 7">
    <name type="scientific">Solirubrobacter phytolaccae</name>
    <dbReference type="NCBI Taxonomy" id="1404360"/>
    <lineage>
        <taxon>Bacteria</taxon>
        <taxon>Bacillati</taxon>
        <taxon>Actinomycetota</taxon>
        <taxon>Thermoleophilia</taxon>
        <taxon>Solirubrobacterales</taxon>
        <taxon>Solirubrobacteraceae</taxon>
        <taxon>Solirubrobacter</taxon>
    </lineage>
</organism>
<dbReference type="PANTHER" id="PTHR43667:SF1">
    <property type="entry name" value="CYCLOPROPANE-FATTY-ACYL-PHOSPHOLIPID SYNTHASE"/>
    <property type="match status" value="1"/>
</dbReference>
<accession>A0A9X3N2S4</accession>
<dbReference type="PANTHER" id="PTHR43667">
    <property type="entry name" value="CYCLOPROPANE-FATTY-ACYL-PHOSPHOLIPID SYNTHASE"/>
    <property type="match status" value="1"/>
</dbReference>
<dbReference type="CDD" id="cd02440">
    <property type="entry name" value="AdoMet_MTases"/>
    <property type="match status" value="1"/>
</dbReference>
<comment type="caution">
    <text evidence="6">The sequence shown here is derived from an EMBL/GenBank/DDBJ whole genome shotgun (WGS) entry which is preliminary data.</text>
</comment>
<dbReference type="InterPro" id="IPR029063">
    <property type="entry name" value="SAM-dependent_MTases_sf"/>
</dbReference>
<dbReference type="Pfam" id="PF13489">
    <property type="entry name" value="Methyltransf_23"/>
    <property type="match status" value="1"/>
</dbReference>
<dbReference type="GO" id="GO:0008168">
    <property type="term" value="F:methyltransferase activity"/>
    <property type="evidence" value="ECO:0007669"/>
    <property type="project" value="UniProtKB-KW"/>
</dbReference>
<keyword evidence="3" id="KW-0808">Transferase</keyword>
<keyword evidence="4" id="KW-0949">S-adenosyl-L-methionine</keyword>
<reference evidence="6" key="1">
    <citation type="submission" date="2022-10" db="EMBL/GenBank/DDBJ databases">
        <title>The WGS of Solirubrobacter phytolaccae KCTC 29190.</title>
        <authorList>
            <person name="Jiang Z."/>
        </authorList>
    </citation>
    <scope>NUCLEOTIDE SEQUENCE</scope>
    <source>
        <strain evidence="6">KCTC 29190</strain>
    </source>
</reference>
<dbReference type="RefSeq" id="WP_270023046.1">
    <property type="nucleotide sequence ID" value="NZ_JAPDDP010000001.1"/>
</dbReference>
<dbReference type="Gene3D" id="3.40.50.150">
    <property type="entry name" value="Vaccinia Virus protein VP39"/>
    <property type="match status" value="1"/>
</dbReference>
<dbReference type="GO" id="GO:0006629">
    <property type="term" value="P:lipid metabolic process"/>
    <property type="evidence" value="ECO:0007669"/>
    <property type="project" value="UniProtKB-KW"/>
</dbReference>
<dbReference type="GO" id="GO:0032259">
    <property type="term" value="P:methylation"/>
    <property type="evidence" value="ECO:0007669"/>
    <property type="project" value="UniProtKB-KW"/>
</dbReference>
<dbReference type="AlphaFoldDB" id="A0A9X3N2S4"/>
<evidence type="ECO:0000256" key="5">
    <source>
        <dbReference type="ARBA" id="ARBA00023098"/>
    </source>
</evidence>
<evidence type="ECO:0000256" key="4">
    <source>
        <dbReference type="ARBA" id="ARBA00022691"/>
    </source>
</evidence>
<evidence type="ECO:0000313" key="6">
    <source>
        <dbReference type="EMBL" id="MDA0178780.1"/>
    </source>
</evidence>
<evidence type="ECO:0000313" key="7">
    <source>
        <dbReference type="Proteomes" id="UP001147653"/>
    </source>
</evidence>
<dbReference type="Proteomes" id="UP001147653">
    <property type="component" value="Unassembled WGS sequence"/>
</dbReference>
<keyword evidence="7" id="KW-1185">Reference proteome</keyword>
<evidence type="ECO:0000256" key="1">
    <source>
        <dbReference type="ARBA" id="ARBA00010815"/>
    </source>
</evidence>
<dbReference type="InterPro" id="IPR050723">
    <property type="entry name" value="CFA/CMAS"/>
</dbReference>
<keyword evidence="5" id="KW-0443">Lipid metabolism</keyword>
<dbReference type="EMBL" id="JAPDDP010000001">
    <property type="protein sequence ID" value="MDA0178780.1"/>
    <property type="molecule type" value="Genomic_DNA"/>
</dbReference>
<proteinExistence type="inferred from homology"/>